<organism evidence="2 3">
    <name type="scientific">Hyaloscypha bicolor E</name>
    <dbReference type="NCBI Taxonomy" id="1095630"/>
    <lineage>
        <taxon>Eukaryota</taxon>
        <taxon>Fungi</taxon>
        <taxon>Dikarya</taxon>
        <taxon>Ascomycota</taxon>
        <taxon>Pezizomycotina</taxon>
        <taxon>Leotiomycetes</taxon>
        <taxon>Helotiales</taxon>
        <taxon>Hyaloscyphaceae</taxon>
        <taxon>Hyaloscypha</taxon>
        <taxon>Hyaloscypha bicolor</taxon>
    </lineage>
</organism>
<evidence type="ECO:0000256" key="1">
    <source>
        <dbReference type="SAM" id="Phobius"/>
    </source>
</evidence>
<feature type="transmembrane region" description="Helical" evidence="1">
    <location>
        <begin position="179"/>
        <end position="200"/>
    </location>
</feature>
<name>A0A2J6TTD3_9HELO</name>
<dbReference type="RefSeq" id="XP_024743167.1">
    <property type="nucleotide sequence ID" value="XM_024886350.1"/>
</dbReference>
<protein>
    <submittedName>
        <fullName evidence="2">Uncharacterized protein</fullName>
    </submittedName>
</protein>
<dbReference type="STRING" id="1095630.A0A2J6TTD3"/>
<dbReference type="GeneID" id="36594427"/>
<dbReference type="EMBL" id="KZ613745">
    <property type="protein sequence ID" value="PMD66263.1"/>
    <property type="molecule type" value="Genomic_DNA"/>
</dbReference>
<feature type="transmembrane region" description="Helical" evidence="1">
    <location>
        <begin position="132"/>
        <end position="159"/>
    </location>
</feature>
<reference evidence="2" key="1">
    <citation type="submission" date="2016-04" db="EMBL/GenBank/DDBJ databases">
        <title>A degradative enzymes factory behind the ericoid mycorrhizal symbiosis.</title>
        <authorList>
            <consortium name="DOE Joint Genome Institute"/>
            <person name="Martino E."/>
            <person name="Morin E."/>
            <person name="Grelet G."/>
            <person name="Kuo A."/>
            <person name="Kohler A."/>
            <person name="Daghino S."/>
            <person name="Barry K."/>
            <person name="Choi C."/>
            <person name="Cichocki N."/>
            <person name="Clum A."/>
            <person name="Copeland A."/>
            <person name="Hainaut M."/>
            <person name="Haridas S."/>
            <person name="Labutti K."/>
            <person name="Lindquist E."/>
            <person name="Lipzen A."/>
            <person name="Khouja H.-R."/>
            <person name="Murat C."/>
            <person name="Ohm R."/>
            <person name="Olson A."/>
            <person name="Spatafora J."/>
            <person name="Veneault-Fourrey C."/>
            <person name="Henrissat B."/>
            <person name="Grigoriev I."/>
            <person name="Martin F."/>
            <person name="Perotto S."/>
        </authorList>
    </citation>
    <scope>NUCLEOTIDE SEQUENCE [LARGE SCALE GENOMIC DNA]</scope>
    <source>
        <strain evidence="2">E</strain>
    </source>
</reference>
<feature type="transmembrane region" description="Helical" evidence="1">
    <location>
        <begin position="101"/>
        <end position="120"/>
    </location>
</feature>
<dbReference type="InParanoid" id="A0A2J6TTD3"/>
<keyword evidence="3" id="KW-1185">Reference proteome</keyword>
<gene>
    <name evidence="2" type="ORF">K444DRAFT_659441</name>
</gene>
<sequence length="414" mass="46706">MAPIATWNPSNLHENIIVRSTAALPFIVLLLWSFVSLKGHSSSNPVTPYLDSTILSGRIRLGSIDVPISTKFLDIKVLDDFWRPKTLAFAPSTLGADPVSWFQNFGFLVDYSLLYCIWLLESAKRSNEYSPARFPVLFGLFAQVFGLGIIAPLYFFLHYTNSPLSRRSYPKTQNINPHFSRAVFLTLCLFSYLPISLMFLGPSPSIRHRWTWAWQIFPLWVSVAQWIRTRTSAFSSKTEPPAKKQESENSSNDNNIIRATISTFAAISAGVWIYTLLNSPYSLTMIFIPQDTSNTEPTFVSLMRRYFQVSHLSAFGSALMWLVYLFADLKSADLVQQSWIFLLSMGGLTTLCFGPGVTIAAGWYWREEILRYENIGGSEARVGDGNGKGRYKKLARQGLDELCFGGTKGRFKVL</sequence>
<evidence type="ECO:0000313" key="3">
    <source>
        <dbReference type="Proteomes" id="UP000235371"/>
    </source>
</evidence>
<keyword evidence="1" id="KW-0812">Transmembrane</keyword>
<feature type="transmembrane region" description="Helical" evidence="1">
    <location>
        <begin position="256"/>
        <end position="277"/>
    </location>
</feature>
<feature type="transmembrane region" description="Helical" evidence="1">
    <location>
        <begin position="16"/>
        <end position="35"/>
    </location>
</feature>
<keyword evidence="1" id="KW-0472">Membrane</keyword>
<dbReference type="AlphaFoldDB" id="A0A2J6TTD3"/>
<dbReference type="Proteomes" id="UP000235371">
    <property type="component" value="Unassembled WGS sequence"/>
</dbReference>
<proteinExistence type="predicted"/>
<evidence type="ECO:0000313" key="2">
    <source>
        <dbReference type="EMBL" id="PMD66263.1"/>
    </source>
</evidence>
<accession>A0A2J6TTD3</accession>
<keyword evidence="1" id="KW-1133">Transmembrane helix</keyword>
<feature type="transmembrane region" description="Helical" evidence="1">
    <location>
        <begin position="309"/>
        <end position="327"/>
    </location>
</feature>
<dbReference type="OrthoDB" id="10029326at2759"/>
<feature type="transmembrane region" description="Helical" evidence="1">
    <location>
        <begin position="339"/>
        <end position="365"/>
    </location>
</feature>